<name>A0A418WJ03_9PROT</name>
<dbReference type="Proteomes" id="UP000284605">
    <property type="component" value="Unassembled WGS sequence"/>
</dbReference>
<dbReference type="AlphaFoldDB" id="A0A418WJ03"/>
<dbReference type="RefSeq" id="WP_119778537.1">
    <property type="nucleotide sequence ID" value="NZ_QYUK01000011.1"/>
</dbReference>
<dbReference type="EMBL" id="QYUK01000011">
    <property type="protein sequence ID" value="RJF89984.1"/>
    <property type="molecule type" value="Genomic_DNA"/>
</dbReference>
<accession>A0A418WJ03</accession>
<proteinExistence type="predicted"/>
<keyword evidence="2" id="KW-1185">Reference proteome</keyword>
<protein>
    <submittedName>
        <fullName evidence="1">Ribbon-helix-helix protein, CopG family</fullName>
    </submittedName>
</protein>
<sequence length="94" mass="10625">MSSSRFSLRLDPDLKAWLEREAERQDRSAAWIATQAIENLRASTEAKRQMAKDAVAKADEGMFVSQGAVHRWMESWDTPGEVPAPKPAISLKRR</sequence>
<dbReference type="GO" id="GO:0006355">
    <property type="term" value="P:regulation of DNA-templated transcription"/>
    <property type="evidence" value="ECO:0007669"/>
    <property type="project" value="InterPro"/>
</dbReference>
<organism evidence="1 2">
    <name type="scientific">Oleomonas cavernae</name>
    <dbReference type="NCBI Taxonomy" id="2320859"/>
    <lineage>
        <taxon>Bacteria</taxon>
        <taxon>Pseudomonadati</taxon>
        <taxon>Pseudomonadota</taxon>
        <taxon>Alphaproteobacteria</taxon>
        <taxon>Acetobacterales</taxon>
        <taxon>Acetobacteraceae</taxon>
        <taxon>Oleomonas</taxon>
    </lineage>
</organism>
<dbReference type="OrthoDB" id="5298181at2"/>
<gene>
    <name evidence="1" type="ORF">D3874_13440</name>
</gene>
<comment type="caution">
    <text evidence="1">The sequence shown here is derived from an EMBL/GenBank/DDBJ whole genome shotgun (WGS) entry which is preliminary data.</text>
</comment>
<dbReference type="InterPro" id="IPR010985">
    <property type="entry name" value="Ribbon_hlx_hlx"/>
</dbReference>
<reference evidence="1 2" key="1">
    <citation type="submission" date="2018-09" db="EMBL/GenBank/DDBJ databases">
        <authorList>
            <person name="Zhu H."/>
        </authorList>
    </citation>
    <scope>NUCLEOTIDE SEQUENCE [LARGE SCALE GENOMIC DNA]</scope>
    <source>
        <strain evidence="1 2">K1W22B-8</strain>
    </source>
</reference>
<dbReference type="SUPFAM" id="SSF47598">
    <property type="entry name" value="Ribbon-helix-helix"/>
    <property type="match status" value="1"/>
</dbReference>
<evidence type="ECO:0000313" key="2">
    <source>
        <dbReference type="Proteomes" id="UP000284605"/>
    </source>
</evidence>
<evidence type="ECO:0000313" key="1">
    <source>
        <dbReference type="EMBL" id="RJF89984.1"/>
    </source>
</evidence>